<reference evidence="1" key="1">
    <citation type="submission" date="2014-11" db="EMBL/GenBank/DDBJ databases">
        <authorList>
            <person name="Amaro Gonzalez C."/>
        </authorList>
    </citation>
    <scope>NUCLEOTIDE SEQUENCE</scope>
</reference>
<sequence length="23" mass="2860">MQFYVVIVLFNNFYFILKDLECT</sequence>
<dbReference type="AlphaFoldDB" id="A0A0E9UET0"/>
<name>A0A0E9UET0_ANGAN</name>
<accession>A0A0E9UET0</accession>
<proteinExistence type="predicted"/>
<protein>
    <submittedName>
        <fullName evidence="1">Uncharacterized protein</fullName>
    </submittedName>
</protein>
<reference evidence="1" key="2">
    <citation type="journal article" date="2015" name="Fish Shellfish Immunol.">
        <title>Early steps in the European eel (Anguilla anguilla)-Vibrio vulnificus interaction in the gills: Role of the RtxA13 toxin.</title>
        <authorList>
            <person name="Callol A."/>
            <person name="Pajuelo D."/>
            <person name="Ebbesson L."/>
            <person name="Teles M."/>
            <person name="MacKenzie S."/>
            <person name="Amaro C."/>
        </authorList>
    </citation>
    <scope>NUCLEOTIDE SEQUENCE</scope>
</reference>
<dbReference type="EMBL" id="GBXM01044295">
    <property type="protein sequence ID" value="JAH64282.1"/>
    <property type="molecule type" value="Transcribed_RNA"/>
</dbReference>
<evidence type="ECO:0000313" key="1">
    <source>
        <dbReference type="EMBL" id="JAH64282.1"/>
    </source>
</evidence>
<organism evidence="1">
    <name type="scientific">Anguilla anguilla</name>
    <name type="common">European freshwater eel</name>
    <name type="synonym">Muraena anguilla</name>
    <dbReference type="NCBI Taxonomy" id="7936"/>
    <lineage>
        <taxon>Eukaryota</taxon>
        <taxon>Metazoa</taxon>
        <taxon>Chordata</taxon>
        <taxon>Craniata</taxon>
        <taxon>Vertebrata</taxon>
        <taxon>Euteleostomi</taxon>
        <taxon>Actinopterygii</taxon>
        <taxon>Neopterygii</taxon>
        <taxon>Teleostei</taxon>
        <taxon>Anguilliformes</taxon>
        <taxon>Anguillidae</taxon>
        <taxon>Anguilla</taxon>
    </lineage>
</organism>